<proteinExistence type="predicted"/>
<sequence>MMRKSAADSNLHGLADAELERHRWAASVGDVGSAWWALERAHIVSQSDLLLHLRVHVIMLVYALRTADLREAGGQLLRLALAPLGTLSGRTPIGNSGRARVDPFAPMPIPGDLRRALEEAGG</sequence>
<evidence type="ECO:0000313" key="1">
    <source>
        <dbReference type="EMBL" id="MDV3458251.1"/>
    </source>
</evidence>
<reference evidence="1 2" key="1">
    <citation type="submission" date="2023-10" db="EMBL/GenBank/DDBJ databases">
        <title>Sphingomonas sp. HF-S4 16S ribosomal RNA gene Genome sequencing and assembly.</title>
        <authorList>
            <person name="Lee H."/>
        </authorList>
    </citation>
    <scope>NUCLEOTIDE SEQUENCE [LARGE SCALE GENOMIC DNA]</scope>
    <source>
        <strain evidence="1 2">HF-S4</strain>
    </source>
</reference>
<organism evidence="1 2">
    <name type="scientific">Sphingomonas agrestis</name>
    <dbReference type="NCBI Taxonomy" id="3080540"/>
    <lineage>
        <taxon>Bacteria</taxon>
        <taxon>Pseudomonadati</taxon>
        <taxon>Pseudomonadota</taxon>
        <taxon>Alphaproteobacteria</taxon>
        <taxon>Sphingomonadales</taxon>
        <taxon>Sphingomonadaceae</taxon>
        <taxon>Sphingomonas</taxon>
    </lineage>
</organism>
<dbReference type="Pfam" id="PF12487">
    <property type="entry name" value="DUF3703"/>
    <property type="match status" value="1"/>
</dbReference>
<comment type="caution">
    <text evidence="1">The sequence shown here is derived from an EMBL/GenBank/DDBJ whole genome shotgun (WGS) entry which is preliminary data.</text>
</comment>
<dbReference type="Proteomes" id="UP001273531">
    <property type="component" value="Unassembled WGS sequence"/>
</dbReference>
<dbReference type="InterPro" id="IPR022172">
    <property type="entry name" value="DUF3703"/>
</dbReference>
<name>A0ABU3YA62_9SPHN</name>
<gene>
    <name evidence="1" type="ORF">RZN05_14735</name>
</gene>
<keyword evidence="2" id="KW-1185">Reference proteome</keyword>
<dbReference type="RefSeq" id="WP_317227328.1">
    <property type="nucleotide sequence ID" value="NZ_JAWJEJ010000001.1"/>
</dbReference>
<dbReference type="EMBL" id="JAWJEJ010000001">
    <property type="protein sequence ID" value="MDV3458251.1"/>
    <property type="molecule type" value="Genomic_DNA"/>
</dbReference>
<protein>
    <submittedName>
        <fullName evidence="1">DUF3703 domain-containing protein</fullName>
    </submittedName>
</protein>
<accession>A0ABU3YA62</accession>
<evidence type="ECO:0000313" key="2">
    <source>
        <dbReference type="Proteomes" id="UP001273531"/>
    </source>
</evidence>